<feature type="compositionally biased region" description="Basic and acidic residues" evidence="1">
    <location>
        <begin position="458"/>
        <end position="471"/>
    </location>
</feature>
<evidence type="ECO:0000313" key="5">
    <source>
        <dbReference type="EMBL" id="MBU2713782.1"/>
    </source>
</evidence>
<feature type="compositionally biased region" description="Basic and acidic residues" evidence="1">
    <location>
        <begin position="604"/>
        <end position="622"/>
    </location>
</feature>
<evidence type="ECO:0000256" key="1">
    <source>
        <dbReference type="SAM" id="MobiDB-lite"/>
    </source>
</evidence>
<keyword evidence="2" id="KW-1133">Transmembrane helix</keyword>
<name>A0ABS5ZI83_9GAMM</name>
<dbReference type="RefSeq" id="WP_215822065.1">
    <property type="nucleotide sequence ID" value="NZ_JAGSOY010000104.1"/>
</dbReference>
<organism evidence="5 6">
    <name type="scientific">Zooshikella harenae</name>
    <dbReference type="NCBI Taxonomy" id="2827238"/>
    <lineage>
        <taxon>Bacteria</taxon>
        <taxon>Pseudomonadati</taxon>
        <taxon>Pseudomonadota</taxon>
        <taxon>Gammaproteobacteria</taxon>
        <taxon>Oceanospirillales</taxon>
        <taxon>Zooshikellaceae</taxon>
        <taxon>Zooshikella</taxon>
    </lineage>
</organism>
<proteinExistence type="predicted"/>
<dbReference type="InterPro" id="IPR055396">
    <property type="entry name" value="DUF7088"/>
</dbReference>
<dbReference type="EMBL" id="JAGSOY010000104">
    <property type="protein sequence ID" value="MBU2713782.1"/>
    <property type="molecule type" value="Genomic_DNA"/>
</dbReference>
<feature type="region of interest" description="Disordered" evidence="1">
    <location>
        <begin position="411"/>
        <end position="496"/>
    </location>
</feature>
<sequence>MTRKLFSRAGLLILAISVLLLVLLINNVIKNWRADLTEDNLYTLSDGTHNMLRNLQQPVKLELFFSNKLTKDLPRLRSYAKRVRELLEEYSLIAGDNLNFEIIDPEPFSEAEDKAAEYGLQAIPTSAGGPEVYFGLAATGDSGNQEVIEFFQLDKEEFLEYDISKLIYAASQKEKPKLALVAGLQVDGGFNPMTRQPSQPWVAVSQLDMLFNVERLGLDFNKINDDVDLLIVIHPKDISDDAQYAIDQYVLEGGNALIFVDPVASQDTGGGGMMAFGPKASNLEALFKAWGLTMTKNKVVGDAKHALSISQGQGQRPARHLGIVGYGKENFAKDEVVMADLEVINFATAGALEPIEGATTTFTPLIQSSDQAMLIEASKFAFLQNPSTLFNDFKPTGEHYTVAARIQGSVKTAFPDGPPEKKEEQDEADQANADATGEAESETAAKADDNAAGENTSVDEKAKADEPKTEEVAAVDANAKANTIDEAKGQEEAEDKEEEVLFPDPLTASKGDINVVVIADTDVLGDPLWVSVRQFFGQTFAQPFAGNGDLFINSVDNMLGNADLISIRGRGQFSRPFDLVDAIEREAEDKFREKERELQKQLEETESKLSELQSSKDGEEKLTLSPEQKQALEQFQAEKLRIRKDLREVQHQLGQDIEDLGTLIKLLNILSIPLLLTLLLMGNHFIQRRRHLA</sequence>
<dbReference type="Proteomes" id="UP000690515">
    <property type="component" value="Unassembled WGS sequence"/>
</dbReference>
<evidence type="ECO:0000256" key="2">
    <source>
        <dbReference type="SAM" id="Phobius"/>
    </source>
</evidence>
<feature type="transmembrane region" description="Helical" evidence="2">
    <location>
        <begin position="666"/>
        <end position="686"/>
    </location>
</feature>
<evidence type="ECO:0000259" key="3">
    <source>
        <dbReference type="Pfam" id="PF09822"/>
    </source>
</evidence>
<feature type="region of interest" description="Disordered" evidence="1">
    <location>
        <begin position="604"/>
        <end position="628"/>
    </location>
</feature>
<evidence type="ECO:0000259" key="4">
    <source>
        <dbReference type="Pfam" id="PF23357"/>
    </source>
</evidence>
<dbReference type="InterPro" id="IPR019196">
    <property type="entry name" value="ABC_transp_unknown"/>
</dbReference>
<dbReference type="Pfam" id="PF23357">
    <property type="entry name" value="DUF7088"/>
    <property type="match status" value="1"/>
</dbReference>
<accession>A0ABS5ZI83</accession>
<feature type="domain" description="ABC-type uncharacterised transport system" evidence="3">
    <location>
        <begin position="175"/>
        <end position="432"/>
    </location>
</feature>
<evidence type="ECO:0000313" key="6">
    <source>
        <dbReference type="Proteomes" id="UP000690515"/>
    </source>
</evidence>
<comment type="caution">
    <text evidence="5">The sequence shown here is derived from an EMBL/GenBank/DDBJ whole genome shotgun (WGS) entry which is preliminary data.</text>
</comment>
<reference evidence="5 6" key="1">
    <citation type="submission" date="2021-04" db="EMBL/GenBank/DDBJ databases">
        <authorList>
            <person name="Pira H."/>
            <person name="Risdian C."/>
            <person name="Wink J."/>
        </authorList>
    </citation>
    <scope>NUCLEOTIDE SEQUENCE [LARGE SCALE GENOMIC DNA]</scope>
    <source>
        <strain evidence="5 6">WH53</strain>
    </source>
</reference>
<feature type="domain" description="DUF7088" evidence="4">
    <location>
        <begin position="38"/>
        <end position="138"/>
    </location>
</feature>
<dbReference type="Pfam" id="PF09822">
    <property type="entry name" value="ABC_transp_aux"/>
    <property type="match status" value="1"/>
</dbReference>
<keyword evidence="6" id="KW-1185">Reference proteome</keyword>
<keyword evidence="2" id="KW-0812">Transmembrane</keyword>
<gene>
    <name evidence="5" type="ORF">KCG35_22270</name>
</gene>
<protein>
    <submittedName>
        <fullName evidence="5">Gldg family protein</fullName>
    </submittedName>
</protein>
<keyword evidence="2" id="KW-0472">Membrane</keyword>